<dbReference type="InterPro" id="IPR019301">
    <property type="entry name" value="Flagellar_prot_FlgJ_N"/>
</dbReference>
<evidence type="ECO:0000256" key="1">
    <source>
        <dbReference type="SAM" id="MobiDB-lite"/>
    </source>
</evidence>
<evidence type="ECO:0000313" key="4">
    <source>
        <dbReference type="Proteomes" id="UP001361239"/>
    </source>
</evidence>
<dbReference type="Pfam" id="PF10135">
    <property type="entry name" value="Rod-binding"/>
    <property type="match status" value="1"/>
</dbReference>
<keyword evidence="4" id="KW-1185">Reference proteome</keyword>
<feature type="compositionally biased region" description="Low complexity" evidence="1">
    <location>
        <begin position="106"/>
        <end position="124"/>
    </location>
</feature>
<organism evidence="3 4">
    <name type="scientific">Novosphingobium anseongense</name>
    <dbReference type="NCBI Taxonomy" id="3133436"/>
    <lineage>
        <taxon>Bacteria</taxon>
        <taxon>Pseudomonadati</taxon>
        <taxon>Pseudomonadota</taxon>
        <taxon>Alphaproteobacteria</taxon>
        <taxon>Sphingomonadales</taxon>
        <taxon>Sphingomonadaceae</taxon>
        <taxon>Novosphingobium</taxon>
    </lineage>
</organism>
<sequence length="124" mass="12727">MTTISTPTIASTTASATTAGAADSGKLTGVAKQFEAIFIRQMLAAARKTSFGGEDSLMGGKGMDTFRQMQDERFADIASDTGAFGLGKMIETHLARLLGNDEAAKTADATNTADSADTAVKQGA</sequence>
<protein>
    <submittedName>
        <fullName evidence="3">Rod-binding protein</fullName>
    </submittedName>
</protein>
<reference evidence="3 4" key="1">
    <citation type="submission" date="2024-03" db="EMBL/GenBank/DDBJ databases">
        <authorList>
            <person name="Jo J.-H."/>
        </authorList>
    </citation>
    <scope>NUCLEOTIDE SEQUENCE [LARGE SCALE GENOMIC DNA]</scope>
    <source>
        <strain evidence="3 4">PS1R-30</strain>
    </source>
</reference>
<evidence type="ECO:0000313" key="3">
    <source>
        <dbReference type="EMBL" id="MEJ5977511.1"/>
    </source>
</evidence>
<dbReference type="RefSeq" id="WP_339587448.1">
    <property type="nucleotide sequence ID" value="NZ_JBBHJZ010000002.1"/>
</dbReference>
<comment type="caution">
    <text evidence="3">The sequence shown here is derived from an EMBL/GenBank/DDBJ whole genome shotgun (WGS) entry which is preliminary data.</text>
</comment>
<name>A0ABU8RXW6_9SPHN</name>
<accession>A0ABU8RXW6</accession>
<gene>
    <name evidence="3" type="ORF">WG901_12750</name>
</gene>
<feature type="region of interest" description="Disordered" evidence="1">
    <location>
        <begin position="105"/>
        <end position="124"/>
    </location>
</feature>
<feature type="domain" description="Flagellar protein FlgJ N-terminal" evidence="2">
    <location>
        <begin position="47"/>
        <end position="91"/>
    </location>
</feature>
<evidence type="ECO:0000259" key="2">
    <source>
        <dbReference type="Pfam" id="PF10135"/>
    </source>
</evidence>
<dbReference type="EMBL" id="JBBHJZ010000002">
    <property type="protein sequence ID" value="MEJ5977511.1"/>
    <property type="molecule type" value="Genomic_DNA"/>
</dbReference>
<proteinExistence type="predicted"/>
<dbReference type="Proteomes" id="UP001361239">
    <property type="component" value="Unassembled WGS sequence"/>
</dbReference>